<evidence type="ECO:0000313" key="2">
    <source>
        <dbReference type="Proteomes" id="UP000197138"/>
    </source>
</evidence>
<protein>
    <submittedName>
        <fullName evidence="1">Uncharacterized protein</fullName>
    </submittedName>
</protein>
<dbReference type="Proteomes" id="UP000197138">
    <property type="component" value="Unassembled WGS sequence"/>
</dbReference>
<dbReference type="EMBL" id="MTKT01006319">
    <property type="protein sequence ID" value="OWM62831.1"/>
    <property type="molecule type" value="Genomic_DNA"/>
</dbReference>
<dbReference type="AlphaFoldDB" id="A0A218VS30"/>
<sequence length="156" mass="16567">MELTEPSFLHFLRSLLCNRPQLISSPLLLSSCSLQLITAITITTISINLSSDLLLRFLPSTPADQNILSGFSCIRPSPSLPSLNPSSIALNISSPSAPSLTHSLCPVLITIFSVAHSIPFALADALPFGLIIFIHLGPSLSKKGQPSSQDELSSCS</sequence>
<reference evidence="2" key="1">
    <citation type="journal article" date="2017" name="Plant J.">
        <title>The pomegranate (Punica granatum L.) genome and the genomics of punicalagin biosynthesis.</title>
        <authorList>
            <person name="Qin G."/>
            <person name="Xu C."/>
            <person name="Ming R."/>
            <person name="Tang H."/>
            <person name="Guyot R."/>
            <person name="Kramer E.M."/>
            <person name="Hu Y."/>
            <person name="Yi X."/>
            <person name="Qi Y."/>
            <person name="Xu X."/>
            <person name="Gao Z."/>
            <person name="Pan H."/>
            <person name="Jian J."/>
            <person name="Tian Y."/>
            <person name="Yue Z."/>
            <person name="Xu Y."/>
        </authorList>
    </citation>
    <scope>NUCLEOTIDE SEQUENCE [LARGE SCALE GENOMIC DNA]</scope>
    <source>
        <strain evidence="2">cv. Dabenzi</strain>
    </source>
</reference>
<organism evidence="1 2">
    <name type="scientific">Punica granatum</name>
    <name type="common">Pomegranate</name>
    <dbReference type="NCBI Taxonomy" id="22663"/>
    <lineage>
        <taxon>Eukaryota</taxon>
        <taxon>Viridiplantae</taxon>
        <taxon>Streptophyta</taxon>
        <taxon>Embryophyta</taxon>
        <taxon>Tracheophyta</taxon>
        <taxon>Spermatophyta</taxon>
        <taxon>Magnoliopsida</taxon>
        <taxon>eudicotyledons</taxon>
        <taxon>Gunneridae</taxon>
        <taxon>Pentapetalae</taxon>
        <taxon>rosids</taxon>
        <taxon>malvids</taxon>
        <taxon>Myrtales</taxon>
        <taxon>Lythraceae</taxon>
        <taxon>Punica</taxon>
    </lineage>
</organism>
<evidence type="ECO:0000313" key="1">
    <source>
        <dbReference type="EMBL" id="OWM62831.1"/>
    </source>
</evidence>
<gene>
    <name evidence="1" type="ORF">CDL15_Pgr020125</name>
</gene>
<comment type="caution">
    <text evidence="1">The sequence shown here is derived from an EMBL/GenBank/DDBJ whole genome shotgun (WGS) entry which is preliminary data.</text>
</comment>
<proteinExistence type="predicted"/>
<name>A0A218VS30_PUNGR</name>
<accession>A0A218VS30</accession>